<gene>
    <name evidence="1" type="ORF">LY90DRAFT_630268</name>
</gene>
<comment type="caution">
    <text evidence="1">The sequence shown here is derived from an EMBL/GenBank/DDBJ whole genome shotgun (WGS) entry which is preliminary data.</text>
</comment>
<dbReference type="EMBL" id="MCOG01000022">
    <property type="protein sequence ID" value="ORY76444.1"/>
    <property type="molecule type" value="Genomic_DNA"/>
</dbReference>
<protein>
    <submittedName>
        <fullName evidence="1">Uncharacterized protein</fullName>
    </submittedName>
</protein>
<sequence length="212" mass="24918">MLDVSKINKELPYLENYGKNVFEWIEDLKDLLTLYDITESKKAFAWVLASVEDDVKDIIKALVTRRNNEIHYPKFSEIKKSVEEYLEITEGDKWKAISSRIFPCSQVALARVTDLQEAYRIAELAEKTENEIKEKNENNGPRARRALKNISMFTQNNNYMMGHPFYRGFINEEVSYPTYNGFNRMNNTSNRRNLNSKLVKMSPSYFLEKNFV</sequence>
<evidence type="ECO:0000313" key="2">
    <source>
        <dbReference type="Proteomes" id="UP000193920"/>
    </source>
</evidence>
<reference evidence="1 2" key="1">
    <citation type="submission" date="2016-08" db="EMBL/GenBank/DDBJ databases">
        <title>A Parts List for Fungal Cellulosomes Revealed by Comparative Genomics.</title>
        <authorList>
            <consortium name="DOE Joint Genome Institute"/>
            <person name="Haitjema C.H."/>
            <person name="Gilmore S.P."/>
            <person name="Henske J.K."/>
            <person name="Solomon K.V."/>
            <person name="De Groot R."/>
            <person name="Kuo A."/>
            <person name="Mondo S.J."/>
            <person name="Salamov A.A."/>
            <person name="Labutti K."/>
            <person name="Zhao Z."/>
            <person name="Chiniquy J."/>
            <person name="Barry K."/>
            <person name="Brewer H.M."/>
            <person name="Purvine S.O."/>
            <person name="Wright A.T."/>
            <person name="Boxma B."/>
            <person name="Van Alen T."/>
            <person name="Hackstein J.H."/>
            <person name="Baker S.E."/>
            <person name="Grigoriev I.V."/>
            <person name="O'Malley M.A."/>
        </authorList>
    </citation>
    <scope>NUCLEOTIDE SEQUENCE [LARGE SCALE GENOMIC DNA]</scope>
    <source>
        <strain evidence="1 2">G1</strain>
    </source>
</reference>
<dbReference type="Proteomes" id="UP000193920">
    <property type="component" value="Unassembled WGS sequence"/>
</dbReference>
<dbReference type="STRING" id="1754190.A0A1Y2EYV0"/>
<name>A0A1Y2EYV0_9FUNG</name>
<evidence type="ECO:0000313" key="1">
    <source>
        <dbReference type="EMBL" id="ORY76444.1"/>
    </source>
</evidence>
<keyword evidence="2" id="KW-1185">Reference proteome</keyword>
<dbReference type="AlphaFoldDB" id="A0A1Y2EYV0"/>
<proteinExistence type="predicted"/>
<organism evidence="1 2">
    <name type="scientific">Neocallimastix californiae</name>
    <dbReference type="NCBI Taxonomy" id="1754190"/>
    <lineage>
        <taxon>Eukaryota</taxon>
        <taxon>Fungi</taxon>
        <taxon>Fungi incertae sedis</taxon>
        <taxon>Chytridiomycota</taxon>
        <taxon>Chytridiomycota incertae sedis</taxon>
        <taxon>Neocallimastigomycetes</taxon>
        <taxon>Neocallimastigales</taxon>
        <taxon>Neocallimastigaceae</taxon>
        <taxon>Neocallimastix</taxon>
    </lineage>
</organism>
<dbReference type="OrthoDB" id="2147372at2759"/>
<accession>A0A1Y2EYV0</accession>